<feature type="region of interest" description="Disordered" evidence="6">
    <location>
        <begin position="869"/>
        <end position="899"/>
    </location>
</feature>
<evidence type="ECO:0000256" key="1">
    <source>
        <dbReference type="ARBA" id="ARBA00022614"/>
    </source>
</evidence>
<evidence type="ECO:0000256" key="6">
    <source>
        <dbReference type="SAM" id="MobiDB-lite"/>
    </source>
</evidence>
<dbReference type="InterPro" id="IPR001611">
    <property type="entry name" value="Leu-rich_rpt"/>
</dbReference>
<dbReference type="SUPFAM" id="SSF48726">
    <property type="entry name" value="Immunoglobulin"/>
    <property type="match status" value="1"/>
</dbReference>
<accession>A0AAE0W419</accession>
<reference evidence="9" key="3">
    <citation type="submission" date="2023-05" db="EMBL/GenBank/DDBJ databases">
        <authorList>
            <person name="Smith C.H."/>
        </authorList>
    </citation>
    <scope>NUCLEOTIDE SEQUENCE</scope>
    <source>
        <strain evidence="9">CHS0354</strain>
        <tissue evidence="9">Mantle</tissue>
    </source>
</reference>
<dbReference type="Pfam" id="PF13516">
    <property type="entry name" value="LRR_6"/>
    <property type="match status" value="1"/>
</dbReference>
<dbReference type="PANTHER" id="PTHR24366:SF164">
    <property type="entry name" value="CONNECTIN-LIKE PROTEIN"/>
    <property type="match status" value="1"/>
</dbReference>
<dbReference type="Gene3D" id="2.60.40.10">
    <property type="entry name" value="Immunoglobulins"/>
    <property type="match status" value="1"/>
</dbReference>
<feature type="domain" description="Ig-like" evidence="8">
    <location>
        <begin position="432"/>
        <end position="561"/>
    </location>
</feature>
<feature type="chain" id="PRO_5042231898" description="Ig-like domain-containing protein" evidence="7">
    <location>
        <begin position="31"/>
        <end position="944"/>
    </location>
</feature>
<dbReference type="SMART" id="SM00082">
    <property type="entry name" value="LRRCT"/>
    <property type="match status" value="1"/>
</dbReference>
<dbReference type="InterPro" id="IPR003591">
    <property type="entry name" value="Leu-rich_rpt_typical-subtyp"/>
</dbReference>
<evidence type="ECO:0000259" key="8">
    <source>
        <dbReference type="PROSITE" id="PS50835"/>
    </source>
</evidence>
<keyword evidence="3" id="KW-0677">Repeat</keyword>
<evidence type="ECO:0000256" key="2">
    <source>
        <dbReference type="ARBA" id="ARBA00022729"/>
    </source>
</evidence>
<dbReference type="FunFam" id="3.80.10.10:FF:000770">
    <property type="entry name" value="Uncharacterized protein"/>
    <property type="match status" value="1"/>
</dbReference>
<dbReference type="SUPFAM" id="SSF52058">
    <property type="entry name" value="L domain-like"/>
    <property type="match status" value="1"/>
</dbReference>
<feature type="region of interest" description="Disordered" evidence="6">
    <location>
        <begin position="775"/>
        <end position="799"/>
    </location>
</feature>
<dbReference type="PROSITE" id="PS51450">
    <property type="entry name" value="LRR"/>
    <property type="match status" value="4"/>
</dbReference>
<comment type="caution">
    <text evidence="9">The sequence shown here is derived from an EMBL/GenBank/DDBJ whole genome shotgun (WGS) entry which is preliminary data.</text>
</comment>
<gene>
    <name evidence="9" type="ORF">CHS0354_006634</name>
</gene>
<feature type="compositionally biased region" description="Polar residues" evidence="6">
    <location>
        <begin position="777"/>
        <end position="799"/>
    </location>
</feature>
<dbReference type="InterPro" id="IPR007110">
    <property type="entry name" value="Ig-like_dom"/>
</dbReference>
<evidence type="ECO:0000256" key="3">
    <source>
        <dbReference type="ARBA" id="ARBA00022737"/>
    </source>
</evidence>
<evidence type="ECO:0000256" key="4">
    <source>
        <dbReference type="ARBA" id="ARBA00023157"/>
    </source>
</evidence>
<dbReference type="PROSITE" id="PS50835">
    <property type="entry name" value="IG_LIKE"/>
    <property type="match status" value="1"/>
</dbReference>
<evidence type="ECO:0000256" key="5">
    <source>
        <dbReference type="ARBA" id="ARBA00023180"/>
    </source>
</evidence>
<keyword evidence="1" id="KW-0433">Leucine-rich repeat</keyword>
<reference evidence="9" key="1">
    <citation type="journal article" date="2021" name="Genome Biol. Evol.">
        <title>A High-Quality Reference Genome for a Parasitic Bivalve with Doubly Uniparental Inheritance (Bivalvia: Unionida).</title>
        <authorList>
            <person name="Smith C.H."/>
        </authorList>
    </citation>
    <scope>NUCLEOTIDE SEQUENCE</scope>
    <source>
        <strain evidence="9">CHS0354</strain>
    </source>
</reference>
<evidence type="ECO:0000313" key="9">
    <source>
        <dbReference type="EMBL" id="KAK3599505.1"/>
    </source>
</evidence>
<keyword evidence="5" id="KW-0325">Glycoprotein</keyword>
<organism evidence="9 10">
    <name type="scientific">Potamilus streckersoni</name>
    <dbReference type="NCBI Taxonomy" id="2493646"/>
    <lineage>
        <taxon>Eukaryota</taxon>
        <taxon>Metazoa</taxon>
        <taxon>Spiralia</taxon>
        <taxon>Lophotrochozoa</taxon>
        <taxon>Mollusca</taxon>
        <taxon>Bivalvia</taxon>
        <taxon>Autobranchia</taxon>
        <taxon>Heteroconchia</taxon>
        <taxon>Palaeoheterodonta</taxon>
        <taxon>Unionida</taxon>
        <taxon>Unionoidea</taxon>
        <taxon>Unionidae</taxon>
        <taxon>Ambleminae</taxon>
        <taxon>Lampsilini</taxon>
        <taxon>Potamilus</taxon>
    </lineage>
</organism>
<evidence type="ECO:0000256" key="7">
    <source>
        <dbReference type="SAM" id="SignalP"/>
    </source>
</evidence>
<dbReference type="SMART" id="SM00369">
    <property type="entry name" value="LRR_TYP"/>
    <property type="match status" value="9"/>
</dbReference>
<evidence type="ECO:0000313" key="10">
    <source>
        <dbReference type="Proteomes" id="UP001195483"/>
    </source>
</evidence>
<name>A0AAE0W419_9BIVA</name>
<dbReference type="Pfam" id="PF13855">
    <property type="entry name" value="LRR_8"/>
    <property type="match status" value="3"/>
</dbReference>
<keyword evidence="4" id="KW-1015">Disulfide bond</keyword>
<dbReference type="InterPro" id="IPR036179">
    <property type="entry name" value="Ig-like_dom_sf"/>
</dbReference>
<dbReference type="SMART" id="SM00409">
    <property type="entry name" value="IG"/>
    <property type="match status" value="1"/>
</dbReference>
<feature type="signal peptide" evidence="7">
    <location>
        <begin position="1"/>
        <end position="30"/>
    </location>
</feature>
<dbReference type="InterPro" id="IPR003599">
    <property type="entry name" value="Ig_sub"/>
</dbReference>
<dbReference type="InterPro" id="IPR032675">
    <property type="entry name" value="LRR_dom_sf"/>
</dbReference>
<keyword evidence="10" id="KW-1185">Reference proteome</keyword>
<dbReference type="PANTHER" id="PTHR24366">
    <property type="entry name" value="IG(IMMUNOGLOBULIN) AND LRR(LEUCINE RICH REPEAT) DOMAINS"/>
    <property type="match status" value="1"/>
</dbReference>
<feature type="compositionally biased region" description="Polar residues" evidence="6">
    <location>
        <begin position="878"/>
        <end position="899"/>
    </location>
</feature>
<dbReference type="Proteomes" id="UP001195483">
    <property type="component" value="Unassembled WGS sequence"/>
</dbReference>
<proteinExistence type="predicted"/>
<dbReference type="EMBL" id="JAEAOA010000455">
    <property type="protein sequence ID" value="KAK3599505.1"/>
    <property type="molecule type" value="Genomic_DNA"/>
</dbReference>
<dbReference type="Gene3D" id="3.80.10.10">
    <property type="entry name" value="Ribonuclease Inhibitor"/>
    <property type="match status" value="4"/>
</dbReference>
<keyword evidence="2 7" id="KW-0732">Signal</keyword>
<dbReference type="InterPro" id="IPR013783">
    <property type="entry name" value="Ig-like_fold"/>
</dbReference>
<dbReference type="AlphaFoldDB" id="A0AAE0W419"/>
<sequence>MAEALTLKNHMQWLCLMTTISLLCMRGIETCPQDCQCNMQNDSITCTDQSLTNLPFQIPTEVTSLDFKNNNFSSLNSLFQNLTKLRTIILSYNNIPIIREEDFKNQKNLTFLNLGHNNISEIHNNSFQALISLQELDLRYNVLTSLPNNIFDGLCSFQILQLKANKLSNLTWITFQDLEYLVSLDLSFNQISVINDGLLLHLKSLEKLNLQHNEIEHIGHSAFPASLSLLDLSFNKLKAFDFIISKGNLLKWLDLSWNNISEFTVNSLANSSQLESITLDGNPVQNIHSPIFQSLSSLRNLSMCQMNSLHALSRVVFQGLKQLVMLNMSHNSKLEFLYTDIFTPLNSVQRLDISHNNFTKLLNTTFHANTHLTSLDLRGNPFVCDCDIDWLLQNIKTNVSIIEASELLECILMFNKSSISLKDLDHKDLHCSDVVIVNYTKNAIFKIGSSAILHCQAISNPSPMIIWKTPRKRVLTYHNFHPYANTDHVSLLDIDKEHSVFHFSHYWHNEASYNYFIETQDDRIVVLEDGSLYIDYVLRSDAGPYQCIAENPRNMTSVEINFKLDYMILNEVKIWSIVMGLTSAASFFLLNLIYSLATAAARKCISLRRRERVRQIIENIEQYKNVQISRIKENYHGQVGKIRDQYHYSLGRIREHYTTKAHTMGRLREGASLKMDKLRENYNNQIGKLKGYSSNQLIQIRERYNNQILKIKDYGSLQFGRIHEKYKLKQQHVIKLLETMNLDNCRTVFESECVRTESIILESKLYDEDDVPIHSPIDSTSVSDSEYMTASGSEASSQEDLRFTAQTNVVSHLPYDPHLPLEGSGSGEADFHVFWIRNSQRFERNSYPSLYESIPDSVHIQRISDGYTHSAFHDDNSSRNSGQGRIVNDQMTDTGDQPTMTRLLTFFPEGRNMLCQEETTNNDTSIQLFIPSVYCDNGDLETEV</sequence>
<protein>
    <recommendedName>
        <fullName evidence="8">Ig-like domain-containing protein</fullName>
    </recommendedName>
</protein>
<reference evidence="9" key="2">
    <citation type="journal article" date="2021" name="Genome Biol. Evol.">
        <title>Developing a high-quality reference genome for a parasitic bivalve with doubly uniparental inheritance (Bivalvia: Unionida).</title>
        <authorList>
            <person name="Smith C.H."/>
        </authorList>
    </citation>
    <scope>NUCLEOTIDE SEQUENCE</scope>
    <source>
        <strain evidence="9">CHS0354</strain>
        <tissue evidence="9">Mantle</tissue>
    </source>
</reference>
<dbReference type="InterPro" id="IPR000483">
    <property type="entry name" value="Cys-rich_flank_reg_C"/>
</dbReference>